<dbReference type="AlphaFoldDB" id="A0A2S8FN38"/>
<name>A0A2S8FN38_9BACT</name>
<comment type="caution">
    <text evidence="3">The sequence shown here is derived from an EMBL/GenBank/DDBJ whole genome shotgun (WGS) entry which is preliminary data.</text>
</comment>
<evidence type="ECO:0008006" key="5">
    <source>
        <dbReference type="Google" id="ProtNLM"/>
    </source>
</evidence>
<proteinExistence type="predicted"/>
<keyword evidence="1" id="KW-1133">Transmembrane helix</keyword>
<protein>
    <recommendedName>
        <fullName evidence="5">Protein BatD</fullName>
    </recommendedName>
</protein>
<reference evidence="3 4" key="1">
    <citation type="submission" date="2018-02" db="EMBL/GenBank/DDBJ databases">
        <title>Comparative genomes isolates from brazilian mangrove.</title>
        <authorList>
            <person name="Araujo J.E."/>
            <person name="Taketani R.G."/>
            <person name="Silva M.C.P."/>
            <person name="Loureco M.V."/>
            <person name="Andreote F.D."/>
        </authorList>
    </citation>
    <scope>NUCLEOTIDE SEQUENCE [LARGE SCALE GENOMIC DNA]</scope>
    <source>
        <strain evidence="3 4">NAP PRIS-MGV</strain>
    </source>
</reference>
<keyword evidence="1" id="KW-0812">Transmembrane</keyword>
<dbReference type="RefSeq" id="WP_105355209.1">
    <property type="nucleotide sequence ID" value="NZ_PUIB01000017.1"/>
</dbReference>
<feature type="transmembrane region" description="Helical" evidence="1">
    <location>
        <begin position="193"/>
        <end position="214"/>
    </location>
</feature>
<dbReference type="Proteomes" id="UP000239388">
    <property type="component" value="Unassembled WGS sequence"/>
</dbReference>
<gene>
    <name evidence="3" type="ORF">C5Y98_15300</name>
</gene>
<feature type="chain" id="PRO_5015723835" description="Protein BatD" evidence="2">
    <location>
        <begin position="38"/>
        <end position="347"/>
    </location>
</feature>
<accession>A0A2S8FN38</accession>
<organism evidence="3 4">
    <name type="scientific">Blastopirellula marina</name>
    <dbReference type="NCBI Taxonomy" id="124"/>
    <lineage>
        <taxon>Bacteria</taxon>
        <taxon>Pseudomonadati</taxon>
        <taxon>Planctomycetota</taxon>
        <taxon>Planctomycetia</taxon>
        <taxon>Pirellulales</taxon>
        <taxon>Pirellulaceae</taxon>
        <taxon>Blastopirellula</taxon>
    </lineage>
</organism>
<dbReference type="EMBL" id="PUIB01000017">
    <property type="protein sequence ID" value="PQO33606.1"/>
    <property type="molecule type" value="Genomic_DNA"/>
</dbReference>
<feature type="signal peptide" evidence="2">
    <location>
        <begin position="1"/>
        <end position="37"/>
    </location>
</feature>
<evidence type="ECO:0000256" key="2">
    <source>
        <dbReference type="SAM" id="SignalP"/>
    </source>
</evidence>
<keyword evidence="2" id="KW-0732">Signal</keyword>
<dbReference type="OrthoDB" id="260093at2"/>
<evidence type="ECO:0000256" key="1">
    <source>
        <dbReference type="SAM" id="Phobius"/>
    </source>
</evidence>
<sequence length="347" mass="37781">MISHILPRTTRPHSGSPIRWAALSLLLIATAAATLPAADNTPAAITRSESQGPVEVQVSLNKSTAQIAEPLTLTLTVDAPQNVLVTLPQQPKTLGTFNVLGMTDTADIPTSTGRQWIRRYQVESLVPGEQTLPPIAIAYSDRREAAPSSDVIETPSMNVAITSVLEGTPDPLKFRDIKDVVDLPVVEKPSQAWIYWSIGSGTALALAGVALLAWPNRSSRRSAKDRALAELAELEQSDLLEKGLTEQYYVRLTTIVRQYIENQFGIAAPKLTTDEFLDQTASSTLLDDEQRGTLRVFLSLADLVKFAQFQPGHEDANQAIHRATQFIEQSAMEKKNTSSSEAAKENA</sequence>
<keyword evidence="1" id="KW-0472">Membrane</keyword>
<evidence type="ECO:0000313" key="3">
    <source>
        <dbReference type="EMBL" id="PQO33606.1"/>
    </source>
</evidence>
<evidence type="ECO:0000313" key="4">
    <source>
        <dbReference type="Proteomes" id="UP000239388"/>
    </source>
</evidence>